<feature type="region of interest" description="Disordered" evidence="1">
    <location>
        <begin position="1"/>
        <end position="22"/>
    </location>
</feature>
<reference evidence="2 3" key="1">
    <citation type="submission" date="2015-10" db="EMBL/GenBank/DDBJ databases">
        <title>Genome sequencing of Penicillium freii.</title>
        <authorList>
            <person name="Nguyen H.D."/>
            <person name="Visagie C.M."/>
            <person name="Seifert K.A."/>
        </authorList>
    </citation>
    <scope>NUCLEOTIDE SEQUENCE [LARGE SCALE GENOMIC DNA]</scope>
    <source>
        <strain evidence="2 3">DAOM 242723</strain>
    </source>
</reference>
<evidence type="ECO:0000313" key="2">
    <source>
        <dbReference type="EMBL" id="KUM66645.1"/>
    </source>
</evidence>
<dbReference type="Proteomes" id="UP000055045">
    <property type="component" value="Unassembled WGS sequence"/>
</dbReference>
<comment type="caution">
    <text evidence="2">The sequence shown here is derived from an EMBL/GenBank/DDBJ whole genome shotgun (WGS) entry which is preliminary data.</text>
</comment>
<sequence length="86" mass="9434">MDIGQPLPDEQPPSETPLRNCYHSRPSLFTRILEGRSISGLIDQPADCPEAEARHGQTGRCRGRHESADCPEAVKPATVRLVNSVN</sequence>
<keyword evidence="3" id="KW-1185">Reference proteome</keyword>
<gene>
    <name evidence="2" type="ORF">ACN42_g463</name>
</gene>
<dbReference type="EMBL" id="LLXE01000006">
    <property type="protein sequence ID" value="KUM66645.1"/>
    <property type="molecule type" value="Genomic_DNA"/>
</dbReference>
<protein>
    <submittedName>
        <fullName evidence="2">Uncharacterized protein</fullName>
    </submittedName>
</protein>
<feature type="region of interest" description="Disordered" evidence="1">
    <location>
        <begin position="50"/>
        <end position="69"/>
    </location>
</feature>
<accession>A0A124GTD7</accession>
<dbReference type="AlphaFoldDB" id="A0A124GTD7"/>
<name>A0A124GTD7_PENFR</name>
<evidence type="ECO:0000313" key="3">
    <source>
        <dbReference type="Proteomes" id="UP000055045"/>
    </source>
</evidence>
<organism evidence="2 3">
    <name type="scientific">Penicillium freii</name>
    <dbReference type="NCBI Taxonomy" id="48697"/>
    <lineage>
        <taxon>Eukaryota</taxon>
        <taxon>Fungi</taxon>
        <taxon>Dikarya</taxon>
        <taxon>Ascomycota</taxon>
        <taxon>Pezizomycotina</taxon>
        <taxon>Eurotiomycetes</taxon>
        <taxon>Eurotiomycetidae</taxon>
        <taxon>Eurotiales</taxon>
        <taxon>Aspergillaceae</taxon>
        <taxon>Penicillium</taxon>
    </lineage>
</organism>
<evidence type="ECO:0000256" key="1">
    <source>
        <dbReference type="SAM" id="MobiDB-lite"/>
    </source>
</evidence>
<proteinExistence type="predicted"/>